<dbReference type="Pfam" id="PF13487">
    <property type="entry name" value="HD_5"/>
    <property type="match status" value="1"/>
</dbReference>
<evidence type="ECO:0000259" key="1">
    <source>
        <dbReference type="PROSITE" id="PS51832"/>
    </source>
</evidence>
<dbReference type="PANTHER" id="PTHR43155:SF2">
    <property type="entry name" value="CYCLIC DI-GMP PHOSPHODIESTERASE PA4108"/>
    <property type="match status" value="1"/>
</dbReference>
<dbReference type="AlphaFoldDB" id="A0A7G9GJ72"/>
<dbReference type="PANTHER" id="PTHR43155">
    <property type="entry name" value="CYCLIC DI-GMP PHOSPHODIESTERASE PA4108-RELATED"/>
    <property type="match status" value="1"/>
</dbReference>
<reference evidence="2 3" key="1">
    <citation type="submission" date="2020-08" db="EMBL/GenBank/DDBJ databases">
        <authorList>
            <person name="Liu C."/>
            <person name="Sun Q."/>
        </authorList>
    </citation>
    <scope>NUCLEOTIDE SEQUENCE [LARGE SCALE GENOMIC DNA]</scope>
    <source>
        <strain evidence="2 3">NSJ-61</strain>
    </source>
</reference>
<dbReference type="Gene3D" id="1.10.3210.10">
    <property type="entry name" value="Hypothetical protein af1432"/>
    <property type="match status" value="1"/>
</dbReference>
<dbReference type="KEGG" id="ehn:H9Q80_11230"/>
<dbReference type="EMBL" id="CP060636">
    <property type="protein sequence ID" value="QNM10854.1"/>
    <property type="molecule type" value="Genomic_DNA"/>
</dbReference>
<dbReference type="PROSITE" id="PS51832">
    <property type="entry name" value="HD_GYP"/>
    <property type="match status" value="1"/>
</dbReference>
<dbReference type="CDD" id="cd00077">
    <property type="entry name" value="HDc"/>
    <property type="match status" value="1"/>
</dbReference>
<accession>A0A7G9GJ72</accession>
<proteinExistence type="predicted"/>
<sequence length="630" mass="74270">MEEIKHGFTTREAWFDAFQVYFTKIIEIDDKTHTLMNTSLSCDEWIEDFKRQSNEIRALYLKNDQFKQQHIHYFVNQPENWTEEVADSLLAYIYRYWSRMEDVEAIYAIAQSLQTYYETKNDEIAIMKCKAVLLYCYTYLDEAHFHDICISLCKELRALYIKHYDELSEEDKSMGLSIYDILNYVRYTNLVIGDDFKDVFDQVLYPDYLESIEMMERFMKEADMNQPLNQIVPYMILNVKRRFAEISFRLHKQTLRKDQMEIVKNIAEELVYLQEDIDINGQVENLICFYMAHRFETNYTSEELVEIFMDGIRNLNASHQVEEQLDIKQLMETMEAFSLALQTLGEEDPESVKSTMQCWNDYLEYLLKQPYSKGMAQQINQTIYHYIVPLMKYMDDVDDIFKSLLNITVFRQLQTAIHSLMVGRSANLIMQCIIDKQPHILVDAKLFSTIKEVKTNKEELLSFVSKASLVHDVGKLLCTQVINMQYRRLIDIEYETIKFHPNSSSTILSDIPSLSIYHDIAIGHHKSFDGTFGYPKEFDNTASPQRILIDLIRICDSLDAATDTFGRLYAAPKSFQTVLKEFQMLKGTSYSDVLVDFISEHEDVQHQLENLLEEEREQVYVEMYHIIKGL</sequence>
<dbReference type="InterPro" id="IPR003607">
    <property type="entry name" value="HD/PDEase_dom"/>
</dbReference>
<dbReference type="Proteomes" id="UP000515856">
    <property type="component" value="Chromosome"/>
</dbReference>
<organism evidence="2 3">
    <name type="scientific">[Eubacterium] hominis</name>
    <dbReference type="NCBI Taxonomy" id="2764325"/>
    <lineage>
        <taxon>Bacteria</taxon>
        <taxon>Bacillati</taxon>
        <taxon>Bacillota</taxon>
        <taxon>Erysipelotrichia</taxon>
        <taxon>Erysipelotrichales</taxon>
        <taxon>Erysipelotrichaceae</taxon>
        <taxon>Amedibacillus</taxon>
    </lineage>
</organism>
<dbReference type="InterPro" id="IPR037522">
    <property type="entry name" value="HD_GYP_dom"/>
</dbReference>
<evidence type="ECO:0000313" key="3">
    <source>
        <dbReference type="Proteomes" id="UP000515856"/>
    </source>
</evidence>
<evidence type="ECO:0000313" key="2">
    <source>
        <dbReference type="EMBL" id="QNM10854.1"/>
    </source>
</evidence>
<protein>
    <recommendedName>
        <fullName evidence="1">HD-GYP domain-containing protein</fullName>
    </recommendedName>
</protein>
<dbReference type="RefSeq" id="WP_117454198.1">
    <property type="nucleotide sequence ID" value="NZ_CP060636.1"/>
</dbReference>
<name>A0A7G9GJ72_9FIRM</name>
<dbReference type="SUPFAM" id="SSF109604">
    <property type="entry name" value="HD-domain/PDEase-like"/>
    <property type="match status" value="1"/>
</dbReference>
<gene>
    <name evidence="2" type="ORF">H9Q80_11230</name>
</gene>
<keyword evidence="3" id="KW-1185">Reference proteome</keyword>
<feature type="domain" description="HD-GYP" evidence="1">
    <location>
        <begin position="393"/>
        <end position="614"/>
    </location>
</feature>